<organism evidence="2 3">
    <name type="scientific">Candidatus Rhodoluna planktonica</name>
    <dbReference type="NCBI Taxonomy" id="535712"/>
    <lineage>
        <taxon>Bacteria</taxon>
        <taxon>Bacillati</taxon>
        <taxon>Actinomycetota</taxon>
        <taxon>Actinomycetes</taxon>
        <taxon>Micrococcales</taxon>
        <taxon>Microbacteriaceae</taxon>
        <taxon>Luna cluster</taxon>
        <taxon>Luna-1 subcluster</taxon>
        <taxon>Rhodoluna</taxon>
    </lineage>
</organism>
<feature type="transmembrane region" description="Helical" evidence="1">
    <location>
        <begin position="14"/>
        <end position="41"/>
    </location>
</feature>
<dbReference type="Proteomes" id="UP000243784">
    <property type="component" value="Chromosome"/>
</dbReference>
<reference evidence="2 3" key="1">
    <citation type="journal article" date="2016" name="Biochim. Biophys. Acta">
        <title>Photochemical characterization of actinorhodopsin and its functional existence in the natural host.</title>
        <authorList>
            <person name="Nakamura S."/>
            <person name="Kikukawa T."/>
            <person name="Tamogami J."/>
            <person name="Kamiya M."/>
            <person name="Aizawa T."/>
            <person name="Hahn M.W."/>
            <person name="Ihara K."/>
            <person name="Kamo N."/>
            <person name="Demura M."/>
        </authorList>
    </citation>
    <scope>NUCLEOTIDE SEQUENCE [LARGE SCALE GENOMIC DNA]</scope>
    <source>
        <strain evidence="2 3">MWH-Dar1</strain>
    </source>
</reference>
<dbReference type="PANTHER" id="PTHR30199">
    <property type="entry name" value="MFS FAMILY TRANSPORTER, PREDICTED SUBSTRATE BENZOATE"/>
    <property type="match status" value="1"/>
</dbReference>
<feature type="transmembrane region" description="Helical" evidence="1">
    <location>
        <begin position="299"/>
        <end position="323"/>
    </location>
</feature>
<dbReference type="GO" id="GO:0005886">
    <property type="term" value="C:plasma membrane"/>
    <property type="evidence" value="ECO:0007669"/>
    <property type="project" value="TreeGrafter"/>
</dbReference>
<accession>A0A1D9DYM7</accession>
<gene>
    <name evidence="2" type="ORF">A4Z71_02735</name>
</gene>
<evidence type="ECO:0000313" key="2">
    <source>
        <dbReference type="EMBL" id="AOY55916.1"/>
    </source>
</evidence>
<sequence>MTQANKLQISAKDLVAPFLAGTVASVTGTAASIGIVLAAFLSLGASTEQTASAVFIMLLFYGLLSVLLSWRYKMPISIVWSTPGGALLVASGGLVSQGGLNFNTAVGAFMVSGVLVALTGFWPTLGRLVASIPKPIASAMLAGVIFSFCLAPFQAASNWPLIVFPAILVWFVLFRVAQIWAAPAAMVVVFSLVSIFEGIKLEQNSLVPHLVVVAPEFNLAAIIGISIPLYLVTMASQNVPGIAIMKTFGFDVPFKPVMVTTGLTSVLGSMFGGFNLNLAAITAAINANEQAHPEAGKRWLASVLGGVEYVLLALATPALVAFVHQTPRELILTVAGLALVGTITSALAQATEDPRLRLPAVLTFLVGASSVSFLSIGAAFWALLAGLLMMAWTREKQGKK</sequence>
<keyword evidence="1" id="KW-0472">Membrane</keyword>
<evidence type="ECO:0000313" key="3">
    <source>
        <dbReference type="Proteomes" id="UP000243784"/>
    </source>
</evidence>
<evidence type="ECO:0008006" key="4">
    <source>
        <dbReference type="Google" id="ProtNLM"/>
    </source>
</evidence>
<protein>
    <recommendedName>
        <fullName evidence="4">Benzoate transporter</fullName>
    </recommendedName>
</protein>
<name>A0A1D9DYM7_9MICO</name>
<dbReference type="RefSeq" id="WP_070954428.1">
    <property type="nucleotide sequence ID" value="NZ_CP015208.1"/>
</dbReference>
<dbReference type="InterPro" id="IPR004711">
    <property type="entry name" value="Benzoate_Transporter"/>
</dbReference>
<keyword evidence="3" id="KW-1185">Reference proteome</keyword>
<dbReference type="GO" id="GO:0042925">
    <property type="term" value="F:benzoate transmembrane transporter activity"/>
    <property type="evidence" value="ECO:0007669"/>
    <property type="project" value="InterPro"/>
</dbReference>
<proteinExistence type="predicted"/>
<keyword evidence="1" id="KW-1133">Transmembrane helix</keyword>
<feature type="transmembrane region" description="Helical" evidence="1">
    <location>
        <begin position="102"/>
        <end position="123"/>
    </location>
</feature>
<dbReference type="EMBL" id="CP015208">
    <property type="protein sequence ID" value="AOY55916.1"/>
    <property type="molecule type" value="Genomic_DNA"/>
</dbReference>
<dbReference type="KEGG" id="rpla:A4Z71_02735"/>
<feature type="transmembrane region" description="Helical" evidence="1">
    <location>
        <begin position="77"/>
        <end position="96"/>
    </location>
</feature>
<dbReference type="NCBIfam" id="TIGR00843">
    <property type="entry name" value="benE"/>
    <property type="match status" value="1"/>
</dbReference>
<feature type="transmembrane region" description="Helical" evidence="1">
    <location>
        <begin position="330"/>
        <end position="348"/>
    </location>
</feature>
<evidence type="ECO:0000256" key="1">
    <source>
        <dbReference type="SAM" id="Phobius"/>
    </source>
</evidence>
<feature type="transmembrane region" description="Helical" evidence="1">
    <location>
        <begin position="135"/>
        <end position="153"/>
    </location>
</feature>
<dbReference type="PANTHER" id="PTHR30199:SF0">
    <property type="entry name" value="INNER MEMBRANE PROTEIN YDCO"/>
    <property type="match status" value="1"/>
</dbReference>
<dbReference type="OrthoDB" id="9813854at2"/>
<dbReference type="STRING" id="535712.A4Z71_02735"/>
<keyword evidence="1" id="KW-0812">Transmembrane</keyword>
<feature type="transmembrane region" description="Helical" evidence="1">
    <location>
        <begin position="219"/>
        <end position="236"/>
    </location>
</feature>
<dbReference type="Pfam" id="PF03594">
    <property type="entry name" value="BenE"/>
    <property type="match status" value="1"/>
</dbReference>
<feature type="transmembrane region" description="Helical" evidence="1">
    <location>
        <begin position="360"/>
        <end position="392"/>
    </location>
</feature>
<feature type="transmembrane region" description="Helical" evidence="1">
    <location>
        <begin position="181"/>
        <end position="199"/>
    </location>
</feature>
<feature type="transmembrane region" description="Helical" evidence="1">
    <location>
        <begin position="257"/>
        <end position="287"/>
    </location>
</feature>
<feature type="transmembrane region" description="Helical" evidence="1">
    <location>
        <begin position="53"/>
        <end position="70"/>
    </location>
</feature>
<dbReference type="AlphaFoldDB" id="A0A1D9DYM7"/>